<feature type="domain" description="ABC transmembrane type-1" evidence="8">
    <location>
        <begin position="81"/>
        <end position="281"/>
    </location>
</feature>
<comment type="caution">
    <text evidence="9">The sequence shown here is derived from an EMBL/GenBank/DDBJ whole genome shotgun (WGS) entry which is preliminary data.</text>
</comment>
<evidence type="ECO:0000256" key="6">
    <source>
        <dbReference type="ARBA" id="ARBA00023136"/>
    </source>
</evidence>
<dbReference type="AlphaFoldDB" id="A0A5R9GIM8"/>
<evidence type="ECO:0000256" key="1">
    <source>
        <dbReference type="ARBA" id="ARBA00004651"/>
    </source>
</evidence>
<feature type="transmembrane region" description="Helical" evidence="7">
    <location>
        <begin position="117"/>
        <end position="138"/>
    </location>
</feature>
<evidence type="ECO:0000259" key="8">
    <source>
        <dbReference type="PROSITE" id="PS50928"/>
    </source>
</evidence>
<evidence type="ECO:0000256" key="4">
    <source>
        <dbReference type="ARBA" id="ARBA00022692"/>
    </source>
</evidence>
<keyword evidence="2 7" id="KW-0813">Transport</keyword>
<dbReference type="SUPFAM" id="SSF161098">
    <property type="entry name" value="MetI-like"/>
    <property type="match status" value="1"/>
</dbReference>
<dbReference type="Gene3D" id="1.10.3720.10">
    <property type="entry name" value="MetI-like"/>
    <property type="match status" value="1"/>
</dbReference>
<evidence type="ECO:0000313" key="10">
    <source>
        <dbReference type="Proteomes" id="UP000309676"/>
    </source>
</evidence>
<feature type="transmembrane region" description="Helical" evidence="7">
    <location>
        <begin position="189"/>
        <end position="211"/>
    </location>
</feature>
<organism evidence="9 10">
    <name type="scientific">Paenibacillus antri</name>
    <dbReference type="NCBI Taxonomy" id="2582848"/>
    <lineage>
        <taxon>Bacteria</taxon>
        <taxon>Bacillati</taxon>
        <taxon>Bacillota</taxon>
        <taxon>Bacilli</taxon>
        <taxon>Bacillales</taxon>
        <taxon>Paenibacillaceae</taxon>
        <taxon>Paenibacillus</taxon>
    </lineage>
</organism>
<keyword evidence="3" id="KW-1003">Cell membrane</keyword>
<name>A0A5R9GIM8_9BACL</name>
<keyword evidence="6 7" id="KW-0472">Membrane</keyword>
<evidence type="ECO:0000256" key="5">
    <source>
        <dbReference type="ARBA" id="ARBA00022989"/>
    </source>
</evidence>
<dbReference type="OrthoDB" id="9810086at2"/>
<dbReference type="PANTHER" id="PTHR43744:SF9">
    <property type="entry name" value="POLYGALACTURONAN_RHAMNOGALACTURONAN TRANSPORT SYSTEM PERMEASE PROTEIN YTCP"/>
    <property type="match status" value="1"/>
</dbReference>
<gene>
    <name evidence="9" type="ORF">FE782_08680</name>
</gene>
<reference evidence="9 10" key="1">
    <citation type="submission" date="2019-05" db="EMBL/GenBank/DDBJ databases">
        <authorList>
            <person name="Narsing Rao M.P."/>
            <person name="Li W.J."/>
        </authorList>
    </citation>
    <scope>NUCLEOTIDE SEQUENCE [LARGE SCALE GENOMIC DNA]</scope>
    <source>
        <strain evidence="9 10">SYSU_K30003</strain>
    </source>
</reference>
<dbReference type="CDD" id="cd06261">
    <property type="entry name" value="TM_PBP2"/>
    <property type="match status" value="1"/>
</dbReference>
<accession>A0A5R9GIM8</accession>
<proteinExistence type="inferred from homology"/>
<dbReference type="InterPro" id="IPR000515">
    <property type="entry name" value="MetI-like"/>
</dbReference>
<dbReference type="Proteomes" id="UP000309676">
    <property type="component" value="Unassembled WGS sequence"/>
</dbReference>
<feature type="transmembrane region" description="Helical" evidence="7">
    <location>
        <begin position="20"/>
        <end position="42"/>
    </location>
</feature>
<feature type="transmembrane region" description="Helical" evidence="7">
    <location>
        <begin position="144"/>
        <end position="168"/>
    </location>
</feature>
<dbReference type="GO" id="GO:0055085">
    <property type="term" value="P:transmembrane transport"/>
    <property type="evidence" value="ECO:0007669"/>
    <property type="project" value="InterPro"/>
</dbReference>
<keyword evidence="5 7" id="KW-1133">Transmembrane helix</keyword>
<keyword evidence="4 7" id="KW-0812">Transmembrane</keyword>
<feature type="transmembrane region" description="Helical" evidence="7">
    <location>
        <begin position="263"/>
        <end position="284"/>
    </location>
</feature>
<dbReference type="EMBL" id="VCIW01000004">
    <property type="protein sequence ID" value="TLS52693.1"/>
    <property type="molecule type" value="Genomic_DNA"/>
</dbReference>
<keyword evidence="10" id="KW-1185">Reference proteome</keyword>
<dbReference type="Pfam" id="PF00528">
    <property type="entry name" value="BPD_transp_1"/>
    <property type="match status" value="1"/>
</dbReference>
<dbReference type="GO" id="GO:0005886">
    <property type="term" value="C:plasma membrane"/>
    <property type="evidence" value="ECO:0007669"/>
    <property type="project" value="UniProtKB-SubCell"/>
</dbReference>
<sequence length="299" mass="33914">MGANASMPIHRTRGELAVDVLFYVFLSVAAFTTVYPFIYLLVISLNETQDALRGGLYFWPRKFTFENYLYVFENQRLARASLNSVLRTVIQTVLSVFACGMLAYVLSRKTFMFRKAFSLTLVVTMYVSGGLIPTYLLIKNLHLLNTFAVYIVPGLVSAFYIFIMRTFFEQLPDGLVESAYIDGANDFSIFTRIIMPISLPVLATVALYVAVSEWNAWFDNYLYNSRNENLAVLQYELQKMIQVVENTTSGEEGEPTSRVISPLTIKSTLTILVTVPILLIYPFLQKYFVKGLTLGAMKD</sequence>
<evidence type="ECO:0000256" key="3">
    <source>
        <dbReference type="ARBA" id="ARBA00022475"/>
    </source>
</evidence>
<evidence type="ECO:0000256" key="7">
    <source>
        <dbReference type="RuleBase" id="RU363032"/>
    </source>
</evidence>
<evidence type="ECO:0000256" key="2">
    <source>
        <dbReference type="ARBA" id="ARBA00022448"/>
    </source>
</evidence>
<dbReference type="InterPro" id="IPR035906">
    <property type="entry name" value="MetI-like_sf"/>
</dbReference>
<comment type="similarity">
    <text evidence="7">Belongs to the binding-protein-dependent transport system permease family.</text>
</comment>
<evidence type="ECO:0000313" key="9">
    <source>
        <dbReference type="EMBL" id="TLS52693.1"/>
    </source>
</evidence>
<dbReference type="PROSITE" id="PS50928">
    <property type="entry name" value="ABC_TM1"/>
    <property type="match status" value="1"/>
</dbReference>
<feature type="transmembrane region" description="Helical" evidence="7">
    <location>
        <begin position="85"/>
        <end position="105"/>
    </location>
</feature>
<comment type="subcellular location">
    <subcellularLocation>
        <location evidence="1 7">Cell membrane</location>
        <topology evidence="1 7">Multi-pass membrane protein</topology>
    </subcellularLocation>
</comment>
<dbReference type="PANTHER" id="PTHR43744">
    <property type="entry name" value="ABC TRANSPORTER PERMEASE PROTEIN MG189-RELATED-RELATED"/>
    <property type="match status" value="1"/>
</dbReference>
<protein>
    <submittedName>
        <fullName evidence="9">Carbohydrate ABC transporter permease</fullName>
    </submittedName>
</protein>